<keyword evidence="1" id="KW-0812">Transmembrane</keyword>
<organism evidence="2 3">
    <name type="scientific">Gigaspora rosea</name>
    <dbReference type="NCBI Taxonomy" id="44941"/>
    <lineage>
        <taxon>Eukaryota</taxon>
        <taxon>Fungi</taxon>
        <taxon>Fungi incertae sedis</taxon>
        <taxon>Mucoromycota</taxon>
        <taxon>Glomeromycotina</taxon>
        <taxon>Glomeromycetes</taxon>
        <taxon>Diversisporales</taxon>
        <taxon>Gigasporaceae</taxon>
        <taxon>Gigaspora</taxon>
    </lineage>
</organism>
<proteinExistence type="predicted"/>
<feature type="transmembrane region" description="Helical" evidence="1">
    <location>
        <begin position="6"/>
        <end position="23"/>
    </location>
</feature>
<keyword evidence="3" id="KW-1185">Reference proteome</keyword>
<dbReference type="EMBL" id="QKWP01000042">
    <property type="protein sequence ID" value="RIB29280.1"/>
    <property type="molecule type" value="Genomic_DNA"/>
</dbReference>
<keyword evidence="1" id="KW-1133">Transmembrane helix</keyword>
<name>A0A397W3F8_9GLOM</name>
<evidence type="ECO:0000313" key="2">
    <source>
        <dbReference type="EMBL" id="RIB29280.1"/>
    </source>
</evidence>
<dbReference type="Proteomes" id="UP000266673">
    <property type="component" value="Unassembled WGS sequence"/>
</dbReference>
<reference evidence="2 3" key="1">
    <citation type="submission" date="2018-06" db="EMBL/GenBank/DDBJ databases">
        <title>Comparative genomics reveals the genomic features of Rhizophagus irregularis, R. cerebriforme, R. diaphanum and Gigaspora rosea, and their symbiotic lifestyle signature.</title>
        <authorList>
            <person name="Morin E."/>
            <person name="San Clemente H."/>
            <person name="Chen E.C.H."/>
            <person name="De La Providencia I."/>
            <person name="Hainaut M."/>
            <person name="Kuo A."/>
            <person name="Kohler A."/>
            <person name="Murat C."/>
            <person name="Tang N."/>
            <person name="Roy S."/>
            <person name="Loubradou J."/>
            <person name="Henrissat B."/>
            <person name="Grigoriev I.V."/>
            <person name="Corradi N."/>
            <person name="Roux C."/>
            <person name="Martin F.M."/>
        </authorList>
    </citation>
    <scope>NUCLEOTIDE SEQUENCE [LARGE SCALE GENOMIC DNA]</scope>
    <source>
        <strain evidence="2 3">DAOM 194757</strain>
    </source>
</reference>
<dbReference type="AlphaFoldDB" id="A0A397W3F8"/>
<evidence type="ECO:0000256" key="1">
    <source>
        <dbReference type="SAM" id="Phobius"/>
    </source>
</evidence>
<comment type="caution">
    <text evidence="2">The sequence shown here is derived from an EMBL/GenBank/DDBJ whole genome shotgun (WGS) entry which is preliminary data.</text>
</comment>
<protein>
    <submittedName>
        <fullName evidence="2">Uncharacterized protein</fullName>
    </submittedName>
</protein>
<dbReference type="OrthoDB" id="2427706at2759"/>
<sequence length="332" mass="37144">MAATYIASHSIMLIFSAIFNWHMSAYVTKNDVRDNVLISVANCKEIGIRPIVDRLRINIPFKLKIIGFIAASVGILEIFLGFAISTTTPPYLRSIYDKTFYADPLELCGIEGEQSCQELFQTRFRFQWLRGASDALINGISDQLSSNWGDVSNNERILMVATTDKNINANYKLVQSNNTIISVFSLTAICNRNESFPGSIGFNKILNDTKQLNLSIAIQKDSRLEGRWIAEINNLELNYPYNETTRITVNFIQISAPNSSCNGSVENLGKVQLCRPKNGQRIVCLMNTHVENVSSVATGPDAVAANFSGYHRLNYSSPKPIIKYIVYSKNIF</sequence>
<keyword evidence="1" id="KW-0472">Membrane</keyword>
<gene>
    <name evidence="2" type="ORF">C2G38_2155821</name>
</gene>
<accession>A0A397W3F8</accession>
<evidence type="ECO:0000313" key="3">
    <source>
        <dbReference type="Proteomes" id="UP000266673"/>
    </source>
</evidence>
<feature type="transmembrane region" description="Helical" evidence="1">
    <location>
        <begin position="65"/>
        <end position="84"/>
    </location>
</feature>